<protein>
    <submittedName>
        <fullName evidence="2">Type II toxin-antitoxin system HicB family antitoxin</fullName>
    </submittedName>
</protein>
<dbReference type="PANTHER" id="PTHR34504:SF4">
    <property type="entry name" value="ANTITOXIN HICB"/>
    <property type="match status" value="1"/>
</dbReference>
<dbReference type="Pfam" id="PF15919">
    <property type="entry name" value="HicB_lk_antitox"/>
    <property type="match status" value="1"/>
</dbReference>
<dbReference type="PANTHER" id="PTHR34504">
    <property type="entry name" value="ANTITOXIN HICB"/>
    <property type="match status" value="1"/>
</dbReference>
<evidence type="ECO:0000313" key="3">
    <source>
        <dbReference type="Proteomes" id="UP000268192"/>
    </source>
</evidence>
<accession>A0A3Q8XRU9</accession>
<gene>
    <name evidence="2" type="ORF">D5400_09265</name>
</gene>
<evidence type="ECO:0000313" key="2">
    <source>
        <dbReference type="EMBL" id="AZN73708.1"/>
    </source>
</evidence>
<dbReference type="Proteomes" id="UP000268192">
    <property type="component" value="Chromosome"/>
</dbReference>
<dbReference type="InterPro" id="IPR031807">
    <property type="entry name" value="HicB-like"/>
</dbReference>
<dbReference type="InterPro" id="IPR035069">
    <property type="entry name" value="TTHA1013/TTHA0281-like"/>
</dbReference>
<feature type="domain" description="HicB-like antitoxin of toxin-antitoxin system" evidence="1">
    <location>
        <begin position="16"/>
        <end position="80"/>
    </location>
</feature>
<keyword evidence="3" id="KW-1185">Reference proteome</keyword>
<dbReference type="AlphaFoldDB" id="A0A3Q8XRU9"/>
<dbReference type="InterPro" id="IPR051404">
    <property type="entry name" value="TA_system_antitoxin"/>
</dbReference>
<reference evidence="2 3" key="1">
    <citation type="submission" date="2018-09" db="EMBL/GenBank/DDBJ databases">
        <title>Marinorhizobium profundi gen. nov., sp. nov., isolated from a deep-sea sediment sample from the New Britain Trench and proposal of Marinorhizobiaceae fam. nov. in the order Rhizobiales of the class Alphaproteobacteria.</title>
        <authorList>
            <person name="Cao J."/>
        </authorList>
    </citation>
    <scope>NUCLEOTIDE SEQUENCE [LARGE SCALE GENOMIC DNA]</scope>
    <source>
        <strain evidence="2 3">WS11</strain>
    </source>
</reference>
<name>A0A3Q8XRU9_9HYPH</name>
<sequence length="84" mass="9145">MRAEEISVTEQGRSFTINLNPQPEGGFTVLVPALPEVVTEGETREEALANAREAIEAMLAVYREEGWPIPADVPTEVEHLTVAA</sequence>
<dbReference type="EMBL" id="CP032509">
    <property type="protein sequence ID" value="AZN73708.1"/>
    <property type="molecule type" value="Genomic_DNA"/>
</dbReference>
<organism evidence="2 3">
    <name type="scientific">Georhizobium profundi</name>
    <dbReference type="NCBI Taxonomy" id="2341112"/>
    <lineage>
        <taxon>Bacteria</taxon>
        <taxon>Pseudomonadati</taxon>
        <taxon>Pseudomonadota</taxon>
        <taxon>Alphaproteobacteria</taxon>
        <taxon>Hyphomicrobiales</taxon>
        <taxon>Rhizobiaceae</taxon>
        <taxon>Georhizobium</taxon>
    </lineage>
</organism>
<dbReference type="SUPFAM" id="SSF143100">
    <property type="entry name" value="TTHA1013/TTHA0281-like"/>
    <property type="match status" value="1"/>
</dbReference>
<evidence type="ECO:0000259" key="1">
    <source>
        <dbReference type="Pfam" id="PF15919"/>
    </source>
</evidence>
<dbReference type="Gene3D" id="3.30.160.250">
    <property type="match status" value="1"/>
</dbReference>
<proteinExistence type="predicted"/>
<dbReference type="OrthoDB" id="9807959at2"/>
<dbReference type="KEGG" id="abaw:D5400_09265"/>